<dbReference type="GO" id="GO:0047349">
    <property type="term" value="F:D-ribitol-5-phosphate cytidylyltransferase activity"/>
    <property type="evidence" value="ECO:0007669"/>
    <property type="project" value="UniProtKB-UniRule"/>
</dbReference>
<gene>
    <name evidence="5" type="primary">tarI</name>
    <name evidence="6" type="ORF">FRX57_04955</name>
</gene>
<dbReference type="UniPathway" id="UPA00790"/>
<dbReference type="AlphaFoldDB" id="A0A5C5SCD1"/>
<reference evidence="6 7" key="1">
    <citation type="submission" date="2019-08" db="EMBL/GenBank/DDBJ databases">
        <authorList>
            <person name="Lei W."/>
        </authorList>
    </citation>
    <scope>NUCLEOTIDE SEQUENCE [LARGE SCALE GENOMIC DNA]</scope>
    <source>
        <strain evidence="6 7">CCUG 66496</strain>
    </source>
</reference>
<comment type="pathway">
    <text evidence="5">Cell wall biogenesis; poly(ribitol phosphate) teichoic acid biosynthesis.</text>
</comment>
<dbReference type="Gene3D" id="3.90.550.10">
    <property type="entry name" value="Spore Coat Polysaccharide Biosynthesis Protein SpsA, Chain A"/>
    <property type="match status" value="1"/>
</dbReference>
<organism evidence="6 7">
    <name type="scientific">Streptococcus cuniculipharyngis</name>
    <dbReference type="NCBI Taxonomy" id="1562651"/>
    <lineage>
        <taxon>Bacteria</taxon>
        <taxon>Bacillati</taxon>
        <taxon>Bacillota</taxon>
        <taxon>Bacilli</taxon>
        <taxon>Lactobacillales</taxon>
        <taxon>Streptococcaceae</taxon>
        <taxon>Streptococcus</taxon>
    </lineage>
</organism>
<protein>
    <recommendedName>
        <fullName evidence="5">Ribitol-5-phosphate cytidylyltransferase</fullName>
        <ecNumber evidence="5">2.7.7.40</ecNumber>
    </recommendedName>
</protein>
<sequence length="235" mass="26266">MIYAGILAGGKGTRMGLQDMPKQFLELGNRPILVHTLEKFILVPEIDVVVVGVHPDWVTYTEDLIDKYLSSYKERIWVTAGGTDRNTTIENIINAINDRQAITADDIIVTHDSVRPFVSLKTIQENIQLAQTNDAVDTVVEATDTIVQSRDGQVISEIPERQYLYQGQTPQSFRMTDFLTLYQALSAEDKEVLTDACKIFVISGKQVALAKGDYANIKITTVTDLKIARSMIEEN</sequence>
<dbReference type="Pfam" id="PF01128">
    <property type="entry name" value="IspD"/>
    <property type="match status" value="1"/>
</dbReference>
<dbReference type="Proteomes" id="UP000317430">
    <property type="component" value="Unassembled WGS sequence"/>
</dbReference>
<dbReference type="RefSeq" id="WP_146567305.1">
    <property type="nucleotide sequence ID" value="NZ_VOHL01000003.1"/>
</dbReference>
<feature type="site" description="Positions ribitol 5-phosphate for the nucleophilic attack" evidence="5">
    <location>
        <position position="218"/>
    </location>
</feature>
<dbReference type="GO" id="GO:0008299">
    <property type="term" value="P:isoprenoid biosynthetic process"/>
    <property type="evidence" value="ECO:0007669"/>
    <property type="project" value="InterPro"/>
</dbReference>
<dbReference type="GO" id="GO:0071555">
    <property type="term" value="P:cell wall organization"/>
    <property type="evidence" value="ECO:0007669"/>
    <property type="project" value="UniProtKB-KW"/>
</dbReference>
<accession>A0A5C5SCD1</accession>
<feature type="site" description="Positions ribitol 5-phosphate for the nucleophilic attack" evidence="5">
    <location>
        <position position="161"/>
    </location>
</feature>
<dbReference type="GO" id="GO:1902012">
    <property type="term" value="P:poly(ribitol phosphate) teichoic acid biosynthetic process"/>
    <property type="evidence" value="ECO:0007669"/>
    <property type="project" value="UniProtKB-UniRule"/>
</dbReference>
<dbReference type="PANTHER" id="PTHR32125">
    <property type="entry name" value="2-C-METHYL-D-ERYTHRITOL 4-PHOSPHATE CYTIDYLYLTRANSFERASE, CHLOROPLASTIC"/>
    <property type="match status" value="1"/>
</dbReference>
<dbReference type="PANTHER" id="PTHR32125:SF8">
    <property type="entry name" value="RIBITOL-5-PHOSPHATE CYTIDYLYLTRANSFERASE"/>
    <property type="match status" value="1"/>
</dbReference>
<feature type="binding site" evidence="5">
    <location>
        <begin position="7"/>
        <end position="10"/>
    </location>
    <ligand>
        <name>CTP</name>
        <dbReference type="ChEBI" id="CHEBI:37563"/>
    </ligand>
</feature>
<dbReference type="FunFam" id="3.90.550.10:FF:000003">
    <property type="entry name" value="2-C-methyl-D-erythritol 4-phosphate cytidylyltransferase"/>
    <property type="match status" value="1"/>
</dbReference>
<dbReference type="InterPro" id="IPR018294">
    <property type="entry name" value="ISPD_synthase_CS"/>
</dbReference>
<feature type="binding site" evidence="5">
    <location>
        <position position="113"/>
    </location>
    <ligand>
        <name>CTP</name>
        <dbReference type="ChEBI" id="CHEBI:37563"/>
    </ligand>
</feature>
<evidence type="ECO:0000313" key="7">
    <source>
        <dbReference type="Proteomes" id="UP000317430"/>
    </source>
</evidence>
<evidence type="ECO:0000256" key="5">
    <source>
        <dbReference type="HAMAP-Rule" id="MF_02068"/>
    </source>
</evidence>
<feature type="site" description="Transition state stabilizer" evidence="5">
    <location>
        <position position="14"/>
    </location>
</feature>
<dbReference type="InterPro" id="IPR034709">
    <property type="entry name" value="TarI"/>
</dbReference>
<dbReference type="NCBIfam" id="NF001183">
    <property type="entry name" value="PRK00155.1-3"/>
    <property type="match status" value="1"/>
</dbReference>
<dbReference type="InterPro" id="IPR050088">
    <property type="entry name" value="IspD/TarI_cytidylyltransf_bact"/>
</dbReference>
<comment type="similarity">
    <text evidence="5">Belongs to the IspD/TarI cytidylyltransferase family. TarI subfamily.</text>
</comment>
<dbReference type="EC" id="2.7.7.40" evidence="5"/>
<evidence type="ECO:0000256" key="4">
    <source>
        <dbReference type="ARBA" id="ARBA00023316"/>
    </source>
</evidence>
<evidence type="ECO:0000256" key="2">
    <source>
        <dbReference type="ARBA" id="ARBA00022695"/>
    </source>
</evidence>
<dbReference type="SUPFAM" id="SSF53448">
    <property type="entry name" value="Nucleotide-diphospho-sugar transferases"/>
    <property type="match status" value="1"/>
</dbReference>
<evidence type="ECO:0000256" key="1">
    <source>
        <dbReference type="ARBA" id="ARBA00022679"/>
    </source>
</evidence>
<name>A0A5C5SCD1_9STRE</name>
<dbReference type="CDD" id="cd02516">
    <property type="entry name" value="CDP-ME_synthetase"/>
    <property type="match status" value="1"/>
</dbReference>
<dbReference type="InterPro" id="IPR029044">
    <property type="entry name" value="Nucleotide-diphossugar_trans"/>
</dbReference>
<dbReference type="InterPro" id="IPR034683">
    <property type="entry name" value="IspD/TarI"/>
</dbReference>
<keyword evidence="2 5" id="KW-0548">Nucleotidyltransferase</keyword>
<feature type="site" description="Transition state stabilizer" evidence="5">
    <location>
        <position position="22"/>
    </location>
</feature>
<evidence type="ECO:0000313" key="6">
    <source>
        <dbReference type="EMBL" id="TWS97641.1"/>
    </source>
</evidence>
<dbReference type="HAMAP" id="MF_02068">
    <property type="entry name" value="TarI"/>
    <property type="match status" value="1"/>
</dbReference>
<evidence type="ECO:0000256" key="3">
    <source>
        <dbReference type="ARBA" id="ARBA00022944"/>
    </source>
</evidence>
<keyword evidence="7" id="KW-1185">Reference proteome</keyword>
<keyword evidence="1 5" id="KW-0808">Transferase</keyword>
<proteinExistence type="inferred from homology"/>
<dbReference type="EMBL" id="VOHL01000003">
    <property type="protein sequence ID" value="TWS97641.1"/>
    <property type="molecule type" value="Genomic_DNA"/>
</dbReference>
<dbReference type="GO" id="GO:0050518">
    <property type="term" value="F:2-C-methyl-D-erythritol 4-phosphate cytidylyltransferase activity"/>
    <property type="evidence" value="ECO:0007669"/>
    <property type="project" value="UniProtKB-ARBA"/>
</dbReference>
<dbReference type="OrthoDB" id="9806837at2"/>
<comment type="catalytic activity">
    <reaction evidence="5">
        <text>D-ribitol 5-phosphate + CTP + H(+) = CDP-L-ribitol + diphosphate</text>
        <dbReference type="Rhea" id="RHEA:12456"/>
        <dbReference type="ChEBI" id="CHEBI:15378"/>
        <dbReference type="ChEBI" id="CHEBI:33019"/>
        <dbReference type="ChEBI" id="CHEBI:37563"/>
        <dbReference type="ChEBI" id="CHEBI:57608"/>
        <dbReference type="ChEBI" id="CHEBI:57695"/>
        <dbReference type="EC" id="2.7.7.40"/>
    </reaction>
</comment>
<keyword evidence="4 5" id="KW-0961">Cell wall biogenesis/degradation</keyword>
<dbReference type="PROSITE" id="PS01295">
    <property type="entry name" value="ISPD"/>
    <property type="match status" value="1"/>
</dbReference>
<comment type="function">
    <text evidence="5">Catalyzes the transfer of the cytidylyl group of CTP to D-ribitol 5-phosphate.</text>
</comment>
<keyword evidence="3 5" id="KW-0777">Teichoic acid biosynthesis</keyword>
<feature type="binding site" evidence="5">
    <location>
        <begin position="82"/>
        <end position="88"/>
    </location>
    <ligand>
        <name>CTP</name>
        <dbReference type="ChEBI" id="CHEBI:37563"/>
    </ligand>
</feature>
<comment type="caution">
    <text evidence="6">The sequence shown here is derived from an EMBL/GenBank/DDBJ whole genome shotgun (WGS) entry which is preliminary data.</text>
</comment>